<keyword evidence="2" id="KW-1133">Transmembrane helix</keyword>
<proteinExistence type="predicted"/>
<feature type="transmembrane region" description="Helical" evidence="2">
    <location>
        <begin position="1363"/>
        <end position="1386"/>
    </location>
</feature>
<dbReference type="VEuPathDB" id="FungiDB:H257_17655"/>
<evidence type="ECO:0000256" key="1">
    <source>
        <dbReference type="SAM" id="MobiDB-lite"/>
    </source>
</evidence>
<name>A0A397EZI2_APHAT</name>
<organism evidence="3 4">
    <name type="scientific">Aphanomyces astaci</name>
    <name type="common">Crayfish plague agent</name>
    <dbReference type="NCBI Taxonomy" id="112090"/>
    <lineage>
        <taxon>Eukaryota</taxon>
        <taxon>Sar</taxon>
        <taxon>Stramenopiles</taxon>
        <taxon>Oomycota</taxon>
        <taxon>Saprolegniomycetes</taxon>
        <taxon>Saprolegniales</taxon>
        <taxon>Verrucalvaceae</taxon>
        <taxon>Aphanomyces</taxon>
    </lineage>
</organism>
<comment type="caution">
    <text evidence="3">The sequence shown here is derived from an EMBL/GenBank/DDBJ whole genome shotgun (WGS) entry which is preliminary data.</text>
</comment>
<evidence type="ECO:0000256" key="2">
    <source>
        <dbReference type="SAM" id="Phobius"/>
    </source>
</evidence>
<dbReference type="EMBL" id="QUTE01011337">
    <property type="protein sequence ID" value="RHZ10210.1"/>
    <property type="molecule type" value="Genomic_DNA"/>
</dbReference>
<dbReference type="Proteomes" id="UP000266196">
    <property type="component" value="Unassembled WGS sequence"/>
</dbReference>
<accession>A0A397EZI2</accession>
<protein>
    <submittedName>
        <fullName evidence="3">Uncharacterized protein</fullName>
    </submittedName>
</protein>
<evidence type="ECO:0000313" key="3">
    <source>
        <dbReference type="EMBL" id="RHZ10210.1"/>
    </source>
</evidence>
<sequence>MGLVSEHVKPTVRWREYTQYSASATRLVAVYDVMMEALEDWAKRHGLTTHPLAQPAQMKPADTSFLGTTLGLLAKHAATCGVVARWTSPTWQAPKRYNDRPILPLLDGQQVGALMVINRRFPWQLRHVGDVCNIDGTYVLDDDTLAVRTGWPGTALLTLRHVLQAIPTIPGSRRLRLPVGRSPRPATTMGNYVDTPLYGLVLRAVLLTQPNSPDELSYVIGQRTALATRTDASGIQLTITNWHEHRRGSGIWSAPRPHHWRGQTRWEHASNCTPIQIVYSPRRMRTTTVLVWTDSHCGGRTGLNSRHIVLDTYRRDRARIEQAQGAADAGLCTYCSRPPGLNECGRCHRVHHAHCAPAECETAPPSPWQTLHHQSFPTQQGHSTRPITLPAGDGSVLRGGTPTAQGSWAVQHGATIVYGRTYCNPEDLSSTRCESHAIIAGTVLGHDLGTQICDNTSAGAIHRAARRRMLKPWPIRYSHPFRAELRGLMSVMRPCGSFHTVWVRSHQEHEHTTDRQLQAQREALATVDTLATEAHHSAMPSPQTLPIILDTWQLIDHNGRPVMGNTLSWLGNRLATNKWADQQAAYSTDRRTILPTGLETPRTCGWKRGLTRFYWRTIAMTLHTNAAKHRLDGRWGPHCRLCYENPRDTVGHRFGISAPTCSESGHLDSRLGHRLHKTCTMSWLPDQHIYPPRMAQEMAITFDLPLAEAWHENERQRPTHSTTYQPMIMLTGSWHMHGLHLSRLTQLPLASTSAGQLISKIRWENMQLRAGQYGYITPRWLGRNALSAQPLLAQREIWLAQQMGTEQPATYNGPWDSCSTRKDDAPALDHRFWWIDAILQGRTDQWWRTLANEITTTAAMGGPYEFWCICYKNSTGHRTLDALGATWNLHIPAGQLRMRHHSTITYSSPPRWAGLTNMNKVDILLGYIVSPDSDTSTLLTHWAHELQHWGQMTWLMNPPRNTLPSPPPAYTQAIRWDADNDGDPEDPTCHEVHSWLRASFPHIYRAPAAWQRLPTMTNNTLQWAISLSLTPRLGKDIHRRWFTTHWTTLHAYWTHTYYEQYVTTAQDGDTALAQAVNTGVKQRRRAHDDTPAAMDTNLRQAKARRTPDIDTCWVKLMTVVALVALSGVDAKDMAKKSKHCKRDHQVCDDGTKVYRNKELHCKFDPCPGDLDDDDDLDDNENDYEDEDDVDDESVAIVVFATPIPPPPSTVVPSAPEHVWAAMNDAFAHYRDNYDVCTLFKAEPVFVETWNGTYHVVAHADCRLRDLVALAGKFSLLLEPPNSVTDKAPALRLTECGWEDRWGVLINWLTVDAKSGVGVCESPHEKARFDAQPLHYVRPPTNKTSLSSMAQGVMHDIVQDKTKVAGVALAAGAISALVLVGVATLLCRKRRQRSTDIDDEEAQLEKVPLSSESPTPQEDVEEAKVK</sequence>
<keyword evidence="2" id="KW-0472">Membrane</keyword>
<reference evidence="3 4" key="1">
    <citation type="submission" date="2018-08" db="EMBL/GenBank/DDBJ databases">
        <title>Aphanomyces genome sequencing and annotation.</title>
        <authorList>
            <person name="Minardi D."/>
            <person name="Oidtmann B."/>
            <person name="Van Der Giezen M."/>
            <person name="Studholme D.J."/>
        </authorList>
    </citation>
    <scope>NUCLEOTIDE SEQUENCE [LARGE SCALE GENOMIC DNA]</scope>
    <source>
        <strain evidence="3 4">197901</strain>
    </source>
</reference>
<evidence type="ECO:0000313" key="4">
    <source>
        <dbReference type="Proteomes" id="UP000266196"/>
    </source>
</evidence>
<feature type="region of interest" description="Disordered" evidence="1">
    <location>
        <begin position="1391"/>
        <end position="1425"/>
    </location>
</feature>
<keyword evidence="2" id="KW-0812">Transmembrane</keyword>
<gene>
    <name evidence="3" type="ORF">DYB31_003039</name>
</gene>